<dbReference type="PANTHER" id="PTHR13405">
    <property type="entry name" value="NUCLEAR PORE COMPLEX PROTEIN NUP133"/>
    <property type="match status" value="1"/>
</dbReference>
<dbReference type="InterPro" id="IPR014908">
    <property type="entry name" value="Nucleoporin_Nup133/Nup155_N"/>
</dbReference>
<dbReference type="FunFam" id="2.130.10.10:FF:000238">
    <property type="entry name" value="Nuclear pore complex protein Nup133"/>
    <property type="match status" value="1"/>
</dbReference>
<name>A0A8K0GMR8_IGNLU</name>
<dbReference type="Gene3D" id="2.130.10.10">
    <property type="entry name" value="YVTN repeat-like/Quinoprotein amine dehydrogenase"/>
    <property type="match status" value="1"/>
</dbReference>
<comment type="similarity">
    <text evidence="2">Belongs to the nucleoporin Nup133 family.</text>
</comment>
<evidence type="ECO:0000256" key="6">
    <source>
        <dbReference type="ARBA" id="ARBA00023010"/>
    </source>
</evidence>
<evidence type="ECO:0000313" key="12">
    <source>
        <dbReference type="Proteomes" id="UP000801492"/>
    </source>
</evidence>
<gene>
    <name evidence="11" type="ORF">ILUMI_00305</name>
</gene>
<feature type="region of interest" description="Disordered" evidence="8">
    <location>
        <begin position="1"/>
        <end position="23"/>
    </location>
</feature>
<keyword evidence="12" id="KW-1185">Reference proteome</keyword>
<dbReference type="PANTHER" id="PTHR13405:SF11">
    <property type="entry name" value="NUCLEAR PORE COMPLEX PROTEIN NUP133"/>
    <property type="match status" value="1"/>
</dbReference>
<comment type="subcellular location">
    <subcellularLocation>
        <location evidence="1">Nucleus envelope</location>
    </subcellularLocation>
</comment>
<dbReference type="Gene3D" id="1.25.40.700">
    <property type="match status" value="1"/>
</dbReference>
<evidence type="ECO:0000256" key="4">
    <source>
        <dbReference type="ARBA" id="ARBA00022816"/>
    </source>
</evidence>
<reference evidence="11" key="1">
    <citation type="submission" date="2019-08" db="EMBL/GenBank/DDBJ databases">
        <title>The genome of the North American firefly Photinus pyralis.</title>
        <authorList>
            <consortium name="Photinus pyralis genome working group"/>
            <person name="Fallon T.R."/>
            <person name="Sander Lower S.E."/>
            <person name="Weng J.-K."/>
        </authorList>
    </citation>
    <scope>NUCLEOTIDE SEQUENCE</scope>
    <source>
        <strain evidence="11">TRF0915ILg1</strain>
        <tissue evidence="11">Whole body</tissue>
    </source>
</reference>
<sequence>MDRSFHSPLLSSKSPFSPRSRQHLSAKRLSSVVPSAFRKSSRLSVSGKSAQSIQVILKSPYNAVERFGQPLPVLITEALTFADRNVVVSARISECGYAWVVCGRRLLIWQYRQAIQYNTPQRKQILSSQCFELQLPQSDLAHRAELVSVFISSASHSPSCIAVSPEGVVRYWPAVTHEGVSVEQVVDLQGQECDSLTDIGEMGCILATTTCSVVLVQPHLSTGRHSLSCHTLRTPTGWLGGISKKMSSFIFGPMSSEQSAETRLVRVLSVQENEHTWIVYVLAGHSLQKWKMSPYESEQLIFVTELNRFVRDGFHSTVWENCGGDQTETDTWLLDIQSDKDNIILLAAAVNMHVSPQVHYALISVQTNTTQAPNNIRDFLVLKMSGLYREDNPADTLSYRFLLCGTYAYLYNQKSITIIKPQEEPDTLEFSSSQDFLLGGSICVNTPIFFSRNHGLVSVSSNDAIADLNASMVSIGTPLETSFNECVAGNLSVYNMDADEIYNTYKDTVNQLKAAFIFHIKNQQSACRDIIHELFLSEGQPIFGVDAPLDKVVIEICRELLDDIPAGDPRWSHETQVGVGSSYSMQVLHQLQDKQKALKLFIRFLHENELWNRLAAVTVRDTVLASVNVISECSEKLVATISLKNISNNSVLEKAINRVIKQSEVMSENGLTKQDVFYRKVTKVYRVFQELTNNCEEAAHSDLNPDEIATLISDSNEILLPVLKEVIQHRQQNVDNFSPHPNALSLAPDYLPWTAAAGSEGLNDTLMLQQRLTCNYGARIAADNLSRNMLYDQLVGLIDIILDGYKSYLESIKGTSREDILVKQYQVDRHKLIVPLIIDKEWERAAVLAEKYLDFEALVIICESLNNQQRLDEYMERFSAEGFSEFVYSWYLQENKPGKLIDRCRTVTKTKNTQKLKTFLADHPSLSWIQNIFDNKFAKAADILRDLALEENELVTRQKTMFSLSKLAKLAAPGINNENYIDFIDSRLELIAFQEDIPDYVLQHYGYDTIKPKVIPPKDLIHLYTCVEYKEACEIEFKKALDLLEYIDDNELKNELALNIWRVAILRDLWLKGNIDSPLEILQNTLFFKLAQLALCLGADPQNLLPSLDILMDTPELSELQESKNFRYLIKTGYEHVHQLQITQ</sequence>
<evidence type="ECO:0000256" key="3">
    <source>
        <dbReference type="ARBA" id="ARBA00022448"/>
    </source>
</evidence>
<dbReference type="InterPro" id="IPR007187">
    <property type="entry name" value="Nucleoporin_Nup133/Nup155_C"/>
</dbReference>
<protein>
    <recommendedName>
        <fullName evidence="13">Nuclear pore complex protein Nup133</fullName>
    </recommendedName>
</protein>
<evidence type="ECO:0000256" key="1">
    <source>
        <dbReference type="ARBA" id="ARBA00004259"/>
    </source>
</evidence>
<dbReference type="SUPFAM" id="SSF117289">
    <property type="entry name" value="Nucleoporin domain"/>
    <property type="match status" value="1"/>
</dbReference>
<accession>A0A8K0GMR8</accession>
<proteinExistence type="inferred from homology"/>
<keyword evidence="5" id="KW-0653">Protein transport</keyword>
<evidence type="ECO:0000256" key="2">
    <source>
        <dbReference type="ARBA" id="ARBA00005569"/>
    </source>
</evidence>
<dbReference type="GO" id="GO:0016973">
    <property type="term" value="P:poly(A)+ mRNA export from nucleus"/>
    <property type="evidence" value="ECO:0007669"/>
    <property type="project" value="TreeGrafter"/>
</dbReference>
<evidence type="ECO:0000256" key="8">
    <source>
        <dbReference type="SAM" id="MobiDB-lite"/>
    </source>
</evidence>
<dbReference type="OrthoDB" id="103454at2759"/>
<feature type="domain" description="Nucleoporin Nup133/Nup155-like N-terminal" evidence="10">
    <location>
        <begin position="70"/>
        <end position="372"/>
    </location>
</feature>
<dbReference type="EMBL" id="VTPC01000415">
    <property type="protein sequence ID" value="KAF2905864.1"/>
    <property type="molecule type" value="Genomic_DNA"/>
</dbReference>
<evidence type="ECO:0000259" key="10">
    <source>
        <dbReference type="Pfam" id="PF08801"/>
    </source>
</evidence>
<evidence type="ECO:0008006" key="13">
    <source>
        <dbReference type="Google" id="ProtNLM"/>
    </source>
</evidence>
<evidence type="ECO:0000313" key="11">
    <source>
        <dbReference type="EMBL" id="KAF2905864.1"/>
    </source>
</evidence>
<evidence type="ECO:0000256" key="7">
    <source>
        <dbReference type="ARBA" id="ARBA00023242"/>
    </source>
</evidence>
<dbReference type="AlphaFoldDB" id="A0A8K0GMR8"/>
<evidence type="ECO:0000256" key="5">
    <source>
        <dbReference type="ARBA" id="ARBA00022927"/>
    </source>
</evidence>
<dbReference type="GO" id="GO:0000972">
    <property type="term" value="P:transcription-dependent tethering of RNA polymerase II gene DNA at nuclear periphery"/>
    <property type="evidence" value="ECO:0007669"/>
    <property type="project" value="TreeGrafter"/>
</dbReference>
<dbReference type="GO" id="GO:0031080">
    <property type="term" value="C:nuclear pore outer ring"/>
    <property type="evidence" value="ECO:0007669"/>
    <property type="project" value="TreeGrafter"/>
</dbReference>
<keyword evidence="6" id="KW-0811">Translocation</keyword>
<dbReference type="GO" id="GO:0006606">
    <property type="term" value="P:protein import into nucleus"/>
    <property type="evidence" value="ECO:0007669"/>
    <property type="project" value="TreeGrafter"/>
</dbReference>
<dbReference type="GO" id="GO:0017056">
    <property type="term" value="F:structural constituent of nuclear pore"/>
    <property type="evidence" value="ECO:0007669"/>
    <property type="project" value="InterPro"/>
</dbReference>
<feature type="compositionally biased region" description="Low complexity" evidence="8">
    <location>
        <begin position="1"/>
        <end position="19"/>
    </location>
</feature>
<dbReference type="Proteomes" id="UP000801492">
    <property type="component" value="Unassembled WGS sequence"/>
</dbReference>
<dbReference type="InterPro" id="IPR037624">
    <property type="entry name" value="Nup133-like"/>
</dbReference>
<evidence type="ECO:0000259" key="9">
    <source>
        <dbReference type="Pfam" id="PF03177"/>
    </source>
</evidence>
<dbReference type="Pfam" id="PF03177">
    <property type="entry name" value="Nucleoporin_C"/>
    <property type="match status" value="1"/>
</dbReference>
<keyword evidence="7" id="KW-0539">Nucleus</keyword>
<dbReference type="Gene3D" id="1.20.58.1380">
    <property type="match status" value="1"/>
</dbReference>
<organism evidence="11 12">
    <name type="scientific">Ignelater luminosus</name>
    <name type="common">Cucubano</name>
    <name type="synonym">Pyrophorus luminosus</name>
    <dbReference type="NCBI Taxonomy" id="2038154"/>
    <lineage>
        <taxon>Eukaryota</taxon>
        <taxon>Metazoa</taxon>
        <taxon>Ecdysozoa</taxon>
        <taxon>Arthropoda</taxon>
        <taxon>Hexapoda</taxon>
        <taxon>Insecta</taxon>
        <taxon>Pterygota</taxon>
        <taxon>Neoptera</taxon>
        <taxon>Endopterygota</taxon>
        <taxon>Coleoptera</taxon>
        <taxon>Polyphaga</taxon>
        <taxon>Elateriformia</taxon>
        <taxon>Elateroidea</taxon>
        <taxon>Elateridae</taxon>
        <taxon>Agrypninae</taxon>
        <taxon>Pyrophorini</taxon>
        <taxon>Ignelater</taxon>
    </lineage>
</organism>
<feature type="domain" description="Nucleoporin Nup133/Nup155-like C-terminal" evidence="9">
    <location>
        <begin position="808"/>
        <end position="1005"/>
    </location>
</feature>
<comment type="caution">
    <text evidence="11">The sequence shown here is derived from an EMBL/GenBank/DDBJ whole genome shotgun (WGS) entry which is preliminary data.</text>
</comment>
<keyword evidence="4" id="KW-0509">mRNA transport</keyword>
<keyword evidence="3" id="KW-0813">Transport</keyword>
<dbReference type="Pfam" id="PF08801">
    <property type="entry name" value="Nucleoporin_N"/>
    <property type="match status" value="1"/>
</dbReference>
<dbReference type="InterPro" id="IPR015943">
    <property type="entry name" value="WD40/YVTN_repeat-like_dom_sf"/>
</dbReference>